<evidence type="ECO:0000313" key="2">
    <source>
        <dbReference type="Proteomes" id="UP000178121"/>
    </source>
</evidence>
<dbReference type="AlphaFoldDB" id="A0A1G2MBL0"/>
<proteinExistence type="predicted"/>
<gene>
    <name evidence="1" type="ORF">A2849_01330</name>
</gene>
<reference evidence="1 2" key="1">
    <citation type="journal article" date="2016" name="Nat. Commun.">
        <title>Thousands of microbial genomes shed light on interconnected biogeochemical processes in an aquifer system.</title>
        <authorList>
            <person name="Anantharaman K."/>
            <person name="Brown C.T."/>
            <person name="Hug L.A."/>
            <person name="Sharon I."/>
            <person name="Castelle C.J."/>
            <person name="Probst A.J."/>
            <person name="Thomas B.C."/>
            <person name="Singh A."/>
            <person name="Wilkins M.J."/>
            <person name="Karaoz U."/>
            <person name="Brodie E.L."/>
            <person name="Williams K.H."/>
            <person name="Hubbard S.S."/>
            <person name="Banfield J.F."/>
        </authorList>
    </citation>
    <scope>NUCLEOTIDE SEQUENCE [LARGE SCALE GENOMIC DNA]</scope>
</reference>
<evidence type="ECO:0000313" key="1">
    <source>
        <dbReference type="EMBL" id="OHA20401.1"/>
    </source>
</evidence>
<evidence type="ECO:0008006" key="3">
    <source>
        <dbReference type="Google" id="ProtNLM"/>
    </source>
</evidence>
<dbReference type="InterPro" id="IPR025354">
    <property type="entry name" value="DUF4258"/>
</dbReference>
<name>A0A1G2MBL0_9BACT</name>
<dbReference type="EMBL" id="MHRI01000030">
    <property type="protein sequence ID" value="OHA20401.1"/>
    <property type="molecule type" value="Genomic_DNA"/>
</dbReference>
<dbReference type="Proteomes" id="UP000178121">
    <property type="component" value="Unassembled WGS sequence"/>
</dbReference>
<dbReference type="Pfam" id="PF14076">
    <property type="entry name" value="DUF4258"/>
    <property type="match status" value="1"/>
</dbReference>
<protein>
    <recommendedName>
        <fullName evidence="3">DUF4258 domain-containing protein</fullName>
    </recommendedName>
</protein>
<comment type="caution">
    <text evidence="1">The sequence shown here is derived from an EMBL/GenBank/DDBJ whole genome shotgun (WGS) entry which is preliminary data.</text>
</comment>
<organism evidence="1 2">
    <name type="scientific">Candidatus Taylorbacteria bacterium RIFCSPHIGHO2_01_FULL_51_15</name>
    <dbReference type="NCBI Taxonomy" id="1802304"/>
    <lineage>
        <taxon>Bacteria</taxon>
        <taxon>Candidatus Tayloriibacteriota</taxon>
    </lineage>
</organism>
<accession>A0A1G2MBL0</accession>
<sequence length="72" mass="8330">MKFRFTHHAEYRVFIERNISAEAIKETIRTPDTVTALPDGVIKCSKKLEAGMLTVVYCKDKNTYIIITAYFK</sequence>